<accession>A0A6M4MH39</accession>
<keyword evidence="3" id="KW-1185">Reference proteome</keyword>
<evidence type="ECO:0000313" key="3">
    <source>
        <dbReference type="Proteomes" id="UP000219285"/>
    </source>
</evidence>
<dbReference type="Proteomes" id="UP000219285">
    <property type="component" value="Chromosome"/>
</dbReference>
<feature type="chain" id="PRO_5028899458" description="PEP-CTERM sorting domain-containing protein" evidence="1">
    <location>
        <begin position="22"/>
        <end position="223"/>
    </location>
</feature>
<proteinExistence type="predicted"/>
<gene>
    <name evidence="2" type="ORF">CA267_018110</name>
</gene>
<reference evidence="2 3" key="2">
    <citation type="submission" date="2020-04" db="EMBL/GenBank/DDBJ databases">
        <title>Complete genome sequence of Alteromonas pelagimontana 5.12T.</title>
        <authorList>
            <person name="Sinha R.K."/>
            <person name="Krishnan K.P."/>
            <person name="Kurian J.P."/>
        </authorList>
    </citation>
    <scope>NUCLEOTIDE SEQUENCE [LARGE SCALE GENOMIC DNA]</scope>
    <source>
        <strain evidence="2 3">5.12</strain>
    </source>
</reference>
<dbReference type="RefSeq" id="WP_075609486.1">
    <property type="nucleotide sequence ID" value="NZ_CP052766.1"/>
</dbReference>
<reference evidence="3" key="1">
    <citation type="submission" date="2014-12" db="EMBL/GenBank/DDBJ databases">
        <title>Complete genome sequence of a multi-drug resistant Klebsiella pneumoniae.</title>
        <authorList>
            <person name="Hua X."/>
            <person name="Chen Q."/>
            <person name="Li X."/>
            <person name="Feng Y."/>
            <person name="Ruan Z."/>
            <person name="Yu Y."/>
        </authorList>
    </citation>
    <scope>NUCLEOTIDE SEQUENCE [LARGE SCALE GENOMIC DNA]</scope>
    <source>
        <strain evidence="3">5.12</strain>
    </source>
</reference>
<evidence type="ECO:0000313" key="2">
    <source>
        <dbReference type="EMBL" id="QJR82531.1"/>
    </source>
</evidence>
<evidence type="ECO:0000256" key="1">
    <source>
        <dbReference type="SAM" id="SignalP"/>
    </source>
</evidence>
<keyword evidence="1" id="KW-0732">Signal</keyword>
<protein>
    <recommendedName>
        <fullName evidence="4">PEP-CTERM sorting domain-containing protein</fullName>
    </recommendedName>
</protein>
<sequence>MKKTLLGSLITLAFCSASGTAAMIENGDFSTCDLTSWQTDSDGAAGNPADFTVTGAAPNCAANIYIDNTDAMANTLYQNLDLTASADSQLWLNYDFSVNSELTDQAPLTADYFAVYLNDGSGMTYDYTGNLGTFFGAPDINGEASYTGAFLLDDSFKNQTGWSIEFQLLSNVDMSPAWMTINSVSLNEVTADVSAPATFSIASLGLFLLGARRMNRSSKAGVA</sequence>
<organism evidence="2 3">
    <name type="scientific">Alteromonas pelagimontana</name>
    <dbReference type="NCBI Taxonomy" id="1858656"/>
    <lineage>
        <taxon>Bacteria</taxon>
        <taxon>Pseudomonadati</taxon>
        <taxon>Pseudomonadota</taxon>
        <taxon>Gammaproteobacteria</taxon>
        <taxon>Alteromonadales</taxon>
        <taxon>Alteromonadaceae</taxon>
        <taxon>Alteromonas/Salinimonas group</taxon>
        <taxon>Alteromonas</taxon>
    </lineage>
</organism>
<dbReference type="EMBL" id="CP052766">
    <property type="protein sequence ID" value="QJR82531.1"/>
    <property type="molecule type" value="Genomic_DNA"/>
</dbReference>
<dbReference type="OrthoDB" id="6332663at2"/>
<dbReference type="KEGG" id="apel:CA267_018110"/>
<feature type="signal peptide" evidence="1">
    <location>
        <begin position="1"/>
        <end position="21"/>
    </location>
</feature>
<evidence type="ECO:0008006" key="4">
    <source>
        <dbReference type="Google" id="ProtNLM"/>
    </source>
</evidence>
<dbReference type="Gene3D" id="2.60.120.260">
    <property type="entry name" value="Galactose-binding domain-like"/>
    <property type="match status" value="1"/>
</dbReference>
<dbReference type="AlphaFoldDB" id="A0A6M4MH39"/>
<name>A0A6M4MH39_9ALTE</name>